<sequence length="112" mass="12658">MSKKLGLFQHFEADKFLKDKTLLALAVEPFVNDDKIQIGYKVTVVVYDDSTDYGNSDVTNAGDSYKVKIQNMQMNQFELPVMVKLVKPTGTVYGDYREKLSLSAENIIALEK</sequence>
<comment type="caution">
    <text evidence="1">The sequence shown here is derived from an EMBL/GenBank/DDBJ whole genome shotgun (WGS) entry which is preliminary data.</text>
</comment>
<dbReference type="EMBL" id="JAMWGI010000002">
    <property type="protein sequence ID" value="MDG6193189.1"/>
    <property type="molecule type" value="Genomic_DNA"/>
</dbReference>
<accession>A0A9X4SJ65</accession>
<organism evidence="1 2">
    <name type="scientific">Lactococcus formosensis</name>
    <dbReference type="NCBI Taxonomy" id="1281486"/>
    <lineage>
        <taxon>Bacteria</taxon>
        <taxon>Bacillati</taxon>
        <taxon>Bacillota</taxon>
        <taxon>Bacilli</taxon>
        <taxon>Lactobacillales</taxon>
        <taxon>Streptococcaceae</taxon>
        <taxon>Lactococcus</taxon>
    </lineage>
</organism>
<evidence type="ECO:0000313" key="1">
    <source>
        <dbReference type="EMBL" id="MDG6193189.1"/>
    </source>
</evidence>
<gene>
    <name evidence="1" type="ORF">NF708_04115</name>
</gene>
<dbReference type="Proteomes" id="UP001153203">
    <property type="component" value="Unassembled WGS sequence"/>
</dbReference>
<protein>
    <submittedName>
        <fullName evidence="1">Uncharacterized protein</fullName>
    </submittedName>
</protein>
<name>A0A9X4SJ65_9LACT</name>
<dbReference type="AlphaFoldDB" id="A0A9X4SJ65"/>
<dbReference type="RefSeq" id="WP_279363081.1">
    <property type="nucleotide sequence ID" value="NZ_JAMWGA010000002.1"/>
</dbReference>
<evidence type="ECO:0000313" key="2">
    <source>
        <dbReference type="Proteomes" id="UP001153203"/>
    </source>
</evidence>
<proteinExistence type="predicted"/>
<reference evidence="1" key="1">
    <citation type="submission" date="2022-06" db="EMBL/GenBank/DDBJ databases">
        <title>Lactococcus from bovine mastitis in China.</title>
        <authorList>
            <person name="Lin Y."/>
            <person name="Han B."/>
        </authorList>
    </citation>
    <scope>NUCLEOTIDE SEQUENCE</scope>
    <source>
        <strain evidence="1">Hebei-B-39</strain>
    </source>
</reference>